<organism evidence="7 8">
    <name type="scientific">Pigmentiphaga litoralis</name>
    <dbReference type="NCBI Taxonomy" id="516702"/>
    <lineage>
        <taxon>Bacteria</taxon>
        <taxon>Pseudomonadati</taxon>
        <taxon>Pseudomonadota</taxon>
        <taxon>Betaproteobacteria</taxon>
        <taxon>Burkholderiales</taxon>
        <taxon>Alcaligenaceae</taxon>
        <taxon>Pigmentiphaga</taxon>
    </lineage>
</organism>
<dbReference type="InterPro" id="IPR036249">
    <property type="entry name" value="Thioredoxin-like_sf"/>
</dbReference>
<dbReference type="SUPFAM" id="SSF52833">
    <property type="entry name" value="Thioredoxin-like"/>
    <property type="match status" value="1"/>
</dbReference>
<dbReference type="InterPro" id="IPR006311">
    <property type="entry name" value="TAT_signal"/>
</dbReference>
<feature type="binding site" evidence="3">
    <location>
        <position position="82"/>
    </location>
    <ligand>
        <name>Cu cation</name>
        <dbReference type="ChEBI" id="CHEBI:23378"/>
    </ligand>
</feature>
<keyword evidence="5" id="KW-0732">Signal</keyword>
<feature type="signal peptide" evidence="5">
    <location>
        <begin position="1"/>
        <end position="30"/>
    </location>
</feature>
<feature type="binding site" evidence="3">
    <location>
        <position position="171"/>
    </location>
    <ligand>
        <name>Cu cation</name>
        <dbReference type="ChEBI" id="CHEBI:23378"/>
    </ligand>
</feature>
<evidence type="ECO:0000256" key="1">
    <source>
        <dbReference type="ARBA" id="ARBA00010996"/>
    </source>
</evidence>
<name>A0A7Y9LJ69_9BURK</name>
<dbReference type="InterPro" id="IPR013766">
    <property type="entry name" value="Thioredoxin_domain"/>
</dbReference>
<evidence type="ECO:0000313" key="8">
    <source>
        <dbReference type="Proteomes" id="UP000542125"/>
    </source>
</evidence>
<evidence type="ECO:0000313" key="7">
    <source>
        <dbReference type="EMBL" id="NYE81674.1"/>
    </source>
</evidence>
<comment type="similarity">
    <text evidence="1">Belongs to the SCO1/2 family.</text>
</comment>
<accession>A0A7Y9LJ69</accession>
<evidence type="ECO:0000256" key="4">
    <source>
        <dbReference type="PIRSR" id="PIRSR603782-2"/>
    </source>
</evidence>
<sequence>MTSSLFPRRRLVLRAGAALTLAGLMAGALAGCQRKELAFNSTDVTGSDIGGDLNLTDHNGARRGMADFRGKAVVVFFGFIQCPDVCPTTLANFAEVMKRLGPDADKVQVVFVTVDPERDTAAVIKDYVTQFDPRFLGLSGSAEDTARVAKSFKVFYAKVPGKEPGSYSMDHSAGIYIFDPKGNLRLYGRHTATPDALASDIRQLLD</sequence>
<dbReference type="Gene3D" id="3.40.30.10">
    <property type="entry name" value="Glutaredoxin"/>
    <property type="match status" value="1"/>
</dbReference>
<dbReference type="PROSITE" id="PS51352">
    <property type="entry name" value="THIOREDOXIN_2"/>
    <property type="match status" value="1"/>
</dbReference>
<dbReference type="AlphaFoldDB" id="A0A7Y9LJ69"/>
<protein>
    <submittedName>
        <fullName evidence="7">Protein SCO1/2</fullName>
    </submittedName>
</protein>
<evidence type="ECO:0000256" key="5">
    <source>
        <dbReference type="SAM" id="SignalP"/>
    </source>
</evidence>
<proteinExistence type="inferred from homology"/>
<dbReference type="Pfam" id="PF02630">
    <property type="entry name" value="SCO1-SenC"/>
    <property type="match status" value="1"/>
</dbReference>
<evidence type="ECO:0000259" key="6">
    <source>
        <dbReference type="PROSITE" id="PS51352"/>
    </source>
</evidence>
<keyword evidence="4" id="KW-1015">Disulfide bond</keyword>
<keyword evidence="3" id="KW-0479">Metal-binding</keyword>
<dbReference type="GO" id="GO:0046872">
    <property type="term" value="F:metal ion binding"/>
    <property type="evidence" value="ECO:0007669"/>
    <property type="project" value="UniProtKB-KW"/>
</dbReference>
<dbReference type="PANTHER" id="PTHR12151">
    <property type="entry name" value="ELECTRON TRANSPORT PROTIN SCO1/SENC FAMILY MEMBER"/>
    <property type="match status" value="1"/>
</dbReference>
<feature type="disulfide bond" description="Redox-active" evidence="4">
    <location>
        <begin position="82"/>
        <end position="86"/>
    </location>
</feature>
<feature type="binding site" evidence="3">
    <location>
        <position position="86"/>
    </location>
    <ligand>
        <name>Cu cation</name>
        <dbReference type="ChEBI" id="CHEBI:23378"/>
    </ligand>
</feature>
<dbReference type="FunFam" id="3.40.30.10:FF:000013">
    <property type="entry name" value="Blast:Protein SCO1 homolog, mitochondrial"/>
    <property type="match status" value="1"/>
</dbReference>
<feature type="domain" description="Thioredoxin" evidence="6">
    <location>
        <begin position="28"/>
        <end position="206"/>
    </location>
</feature>
<dbReference type="InterPro" id="IPR003782">
    <property type="entry name" value="SCO1/SenC"/>
</dbReference>
<dbReference type="RefSeq" id="WP_179583829.1">
    <property type="nucleotide sequence ID" value="NZ_JACBYR010000001.1"/>
</dbReference>
<dbReference type="CDD" id="cd02968">
    <property type="entry name" value="SCO"/>
    <property type="match status" value="1"/>
</dbReference>
<evidence type="ECO:0000256" key="3">
    <source>
        <dbReference type="PIRSR" id="PIRSR603782-1"/>
    </source>
</evidence>
<evidence type="ECO:0000256" key="2">
    <source>
        <dbReference type="ARBA" id="ARBA00023008"/>
    </source>
</evidence>
<keyword evidence="8" id="KW-1185">Reference proteome</keyword>
<keyword evidence="2 3" id="KW-0186">Copper</keyword>
<gene>
    <name evidence="7" type="ORF">FHW18_000945</name>
</gene>
<feature type="chain" id="PRO_5031049811" evidence="5">
    <location>
        <begin position="31"/>
        <end position="206"/>
    </location>
</feature>
<dbReference type="Proteomes" id="UP000542125">
    <property type="component" value="Unassembled WGS sequence"/>
</dbReference>
<dbReference type="PANTHER" id="PTHR12151:SF25">
    <property type="entry name" value="LINALOOL DEHYDRATASE_ISOMERASE DOMAIN-CONTAINING PROTEIN"/>
    <property type="match status" value="1"/>
</dbReference>
<dbReference type="PROSITE" id="PS51318">
    <property type="entry name" value="TAT"/>
    <property type="match status" value="1"/>
</dbReference>
<dbReference type="EMBL" id="JACBYR010000001">
    <property type="protein sequence ID" value="NYE81674.1"/>
    <property type="molecule type" value="Genomic_DNA"/>
</dbReference>
<reference evidence="7 8" key="1">
    <citation type="submission" date="2020-07" db="EMBL/GenBank/DDBJ databases">
        <title>Genomic Encyclopedia of Type Strains, Phase IV (KMG-V): Genome sequencing to study the core and pangenomes of soil and plant-associated prokaryotes.</title>
        <authorList>
            <person name="Whitman W."/>
        </authorList>
    </citation>
    <scope>NUCLEOTIDE SEQUENCE [LARGE SCALE GENOMIC DNA]</scope>
    <source>
        <strain evidence="7 8">SAS40</strain>
    </source>
</reference>
<comment type="caution">
    <text evidence="7">The sequence shown here is derived from an EMBL/GenBank/DDBJ whole genome shotgun (WGS) entry which is preliminary data.</text>
</comment>